<reference evidence="1 2" key="1">
    <citation type="journal article" date="2007" name="Proc. Natl. Acad. Sci. U.S.A.">
        <title>The tiny eukaryote Ostreococcus provides genomic insights into the paradox of plankton speciation.</title>
        <authorList>
            <person name="Palenik B."/>
            <person name="Grimwood J."/>
            <person name="Aerts A."/>
            <person name="Rouze P."/>
            <person name="Salamov A."/>
            <person name="Putnam N."/>
            <person name="Dupont C."/>
            <person name="Jorgensen R."/>
            <person name="Derelle E."/>
            <person name="Rombauts S."/>
            <person name="Zhou K."/>
            <person name="Otillar R."/>
            <person name="Merchant S.S."/>
            <person name="Podell S."/>
            <person name="Gaasterland T."/>
            <person name="Napoli C."/>
            <person name="Gendler K."/>
            <person name="Manuell A."/>
            <person name="Tai V."/>
            <person name="Vallon O."/>
            <person name="Piganeau G."/>
            <person name="Jancek S."/>
            <person name="Heijde M."/>
            <person name="Jabbari K."/>
            <person name="Bowler C."/>
            <person name="Lohr M."/>
            <person name="Robbens S."/>
            <person name="Werner G."/>
            <person name="Dubchak I."/>
            <person name="Pazour G.J."/>
            <person name="Ren Q."/>
            <person name="Paulsen I."/>
            <person name="Delwiche C."/>
            <person name="Schmutz J."/>
            <person name="Rokhsar D."/>
            <person name="Van de Peer Y."/>
            <person name="Moreau H."/>
            <person name="Grigoriev I.V."/>
        </authorList>
    </citation>
    <scope>NUCLEOTIDE SEQUENCE [LARGE SCALE GENOMIC DNA]</scope>
    <source>
        <strain evidence="1 2">CCE9901</strain>
    </source>
</reference>
<name>A4S5B2_OSTLU</name>
<dbReference type="PANTHER" id="PTHR36074">
    <property type="entry name" value="ISOPENTENYL-DIPHOSPHATE DELTA-ISOMERASE"/>
    <property type="match status" value="1"/>
</dbReference>
<dbReference type="RefSeq" id="XP_001420743.1">
    <property type="nucleotide sequence ID" value="XM_001420706.1"/>
</dbReference>
<evidence type="ECO:0000313" key="1">
    <source>
        <dbReference type="EMBL" id="ABO99036.1"/>
    </source>
</evidence>
<dbReference type="OMA" id="KAQRVSW"/>
<sequence length="340" mass="37026">MGVVNVARDAINASATLLTPTRARCDAQAAFPVRLSPSDGALVTHKMDAWDALRALARESRLAVVASEVQCSFLTDAYPDEALKEYAIERKTIGSTLTASACAWRAVRCAVVAFQRPVQEWLNEVDARITKETETGEPSELPEFDYIEPTRAAWWAFKRDSVVAATRRILEYLVVGRSSKRLSAKLCKDIRYSARRKAQRVSWERGLGKFAQAGNMFRTVTLANAINVSGEFVVDVTLASYEARWLRRRSSKASSRAISRAWRRALLRAACKAGSVLVGGAAACAAFTFCRPRGAGPRVVSWGTYASLTAGELAGGIFIAPTVFALVADANVEEPPPAIH</sequence>
<protein>
    <submittedName>
        <fullName evidence="1">Uncharacterized protein</fullName>
    </submittedName>
</protein>
<dbReference type="Proteomes" id="UP000001568">
    <property type="component" value="Chromosome 12"/>
</dbReference>
<gene>
    <name evidence="1" type="ORF">OSTLU_17503</name>
</gene>
<dbReference type="STRING" id="436017.A4S5B2"/>
<dbReference type="Gramene" id="ABO99036">
    <property type="protein sequence ID" value="ABO99036"/>
    <property type="gene ID" value="OSTLU_17503"/>
</dbReference>
<dbReference type="OrthoDB" id="10516512at2759"/>
<keyword evidence="2" id="KW-1185">Reference proteome</keyword>
<dbReference type="HOGENOM" id="CLU_817332_0_0_1"/>
<dbReference type="AlphaFoldDB" id="A4S5B2"/>
<accession>A4S5B2</accession>
<evidence type="ECO:0000313" key="2">
    <source>
        <dbReference type="Proteomes" id="UP000001568"/>
    </source>
</evidence>
<organism evidence="1 2">
    <name type="scientific">Ostreococcus lucimarinus (strain CCE9901)</name>
    <dbReference type="NCBI Taxonomy" id="436017"/>
    <lineage>
        <taxon>Eukaryota</taxon>
        <taxon>Viridiplantae</taxon>
        <taxon>Chlorophyta</taxon>
        <taxon>Mamiellophyceae</taxon>
        <taxon>Mamiellales</taxon>
        <taxon>Bathycoccaceae</taxon>
        <taxon>Ostreococcus</taxon>
    </lineage>
</organism>
<dbReference type="KEGG" id="olu:OSTLU_17503"/>
<proteinExistence type="predicted"/>
<dbReference type="EMBL" id="CP000592">
    <property type="protein sequence ID" value="ABO99036.1"/>
    <property type="molecule type" value="Genomic_DNA"/>
</dbReference>
<dbReference type="GeneID" id="5004842"/>
<dbReference type="PANTHER" id="PTHR36074:SF1">
    <property type="entry name" value="ISOPENTENYL-DIPHOSPHATE DELTA-ISOMERASE"/>
    <property type="match status" value="1"/>
</dbReference>